<name>A0A086P4T9_SPHHM</name>
<protein>
    <submittedName>
        <fullName evidence="1">Uncharacterized protein</fullName>
    </submittedName>
</protein>
<accession>A0A086P4T9</accession>
<dbReference type="RefSeq" id="WP_169802879.1">
    <property type="nucleotide sequence ID" value="NZ_BCZD01000036.1"/>
</dbReference>
<organism evidence="1 2">
    <name type="scientific">Sphingobium herbicidovorans (strain ATCC 700291 / DSM 11019 / CCUG 56400 / KCTC 2939 / LMG 18315 / NBRC 16415 / MH)</name>
    <name type="common">Sphingomonas herbicidovorans</name>
    <dbReference type="NCBI Taxonomy" id="1219045"/>
    <lineage>
        <taxon>Bacteria</taxon>
        <taxon>Pseudomonadati</taxon>
        <taxon>Pseudomonadota</taxon>
        <taxon>Alphaproteobacteria</taxon>
        <taxon>Sphingomonadales</taxon>
        <taxon>Sphingomonadaceae</taxon>
        <taxon>Sphingobium</taxon>
    </lineage>
</organism>
<dbReference type="PATRIC" id="fig|1219045.3.peg.3867"/>
<dbReference type="AlphaFoldDB" id="A0A086P4T9"/>
<gene>
    <name evidence="1" type="ORF">BV98_003807</name>
</gene>
<evidence type="ECO:0000313" key="1">
    <source>
        <dbReference type="EMBL" id="KFG88407.1"/>
    </source>
</evidence>
<keyword evidence="2" id="KW-1185">Reference proteome</keyword>
<dbReference type="EMBL" id="JFZA02000061">
    <property type="protein sequence ID" value="KFG88407.1"/>
    <property type="molecule type" value="Genomic_DNA"/>
</dbReference>
<reference evidence="1" key="1">
    <citation type="submission" date="2014-08" db="EMBL/GenBank/DDBJ databases">
        <title>Draft genome sequences of Sphingobium herbicidovorans.</title>
        <authorList>
            <person name="Gan H.M."/>
            <person name="Gan H.Y."/>
            <person name="Savka M.A."/>
        </authorList>
    </citation>
    <scope>NUCLEOTIDE SEQUENCE [LARGE SCALE GENOMIC DNA]</scope>
    <source>
        <strain evidence="1">NBRC 16415</strain>
    </source>
</reference>
<sequence>MGALEHVALLTNRVIDVSRRSLRRHFPVVRGAAFDDLLGKLDRIPDAGRVTRQR</sequence>
<evidence type="ECO:0000313" key="2">
    <source>
        <dbReference type="Proteomes" id="UP000024284"/>
    </source>
</evidence>
<dbReference type="Proteomes" id="UP000024284">
    <property type="component" value="Unassembled WGS sequence"/>
</dbReference>
<proteinExistence type="predicted"/>
<comment type="caution">
    <text evidence="1">The sequence shown here is derived from an EMBL/GenBank/DDBJ whole genome shotgun (WGS) entry which is preliminary data.</text>
</comment>